<dbReference type="PANTHER" id="PTHR31010">
    <property type="entry name" value="RAN-SPECIFIC GTPASE-ACTIVATING PROTEIN 30-RELATED"/>
    <property type="match status" value="1"/>
</dbReference>
<protein>
    <submittedName>
        <fullName evidence="2">RanGTP-binding protein</fullName>
    </submittedName>
</protein>
<dbReference type="OrthoDB" id="512915at2759"/>
<sequence>MDQFLALIGMQAMRYAVRSGIVLTSNYALDQCSRLVKKVDDRRLEKELASLQKLLECKIKIISPAIDLIELKSGRGNVFLESAVPVTKSLHRRIVSLGRDVEDAMATISGSEPTTGRIRISKHSEKHLLKVIADMKSLLDRIDRDIPLLQLAITASGETLSTSLPPTISPSRLLQASTFIAMGDSLFARGSKEPVQIGPTFSLSLYMLFLAHTAPNGDNRDSWDNYTNNYGLDENYRRPIWQEVMHKVTARLYRYNQNWVIPRHHLQGSDRNSSTNCQEYHYYLDLIEDLNDGRLHHDNETGIPHRAGCLPSRQERIPTHQFSKIFYTDTGKLLNIRNTTEEGNRPVLLLKRDANAATQEPTKVECPTGSPRTGERGDSAKQKDSDEDQDLVDMQIHHEIHNTVLNQSEGKATAFSNLPNHLDPEWLALEMFVEDVDGGEESEGDEDTNTSRIDCKEDSHIIDDTGIDDTGIDDTGIDDTGIDDLANCSLDKATQCLLDSSLLTEMAECSIQENATVHQDQVADISPHQKQSQDAVAPPFSAVTTSLSLLEMMIRLVGLQEFQQMSHLSIPDHILTFFLEETSTTGVAGSQREKLRRETKQRVGFDPYTDDSAT</sequence>
<dbReference type="GO" id="GO:0005737">
    <property type="term" value="C:cytoplasm"/>
    <property type="evidence" value="ECO:0007669"/>
    <property type="project" value="TreeGrafter"/>
</dbReference>
<dbReference type="PANTHER" id="PTHR31010:SF2">
    <property type="entry name" value="RAN-SPECIFIC GTPASE-ACTIVATING PROTEIN 30"/>
    <property type="match status" value="1"/>
</dbReference>
<evidence type="ECO:0000313" key="3">
    <source>
        <dbReference type="Proteomes" id="UP000078397"/>
    </source>
</evidence>
<evidence type="ECO:0000256" key="1">
    <source>
        <dbReference type="SAM" id="MobiDB-lite"/>
    </source>
</evidence>
<dbReference type="EMBL" id="LSBJ02000001">
    <property type="protein sequence ID" value="OAQ73728.1"/>
    <property type="molecule type" value="Genomic_DNA"/>
</dbReference>
<dbReference type="RefSeq" id="XP_018149811.1">
    <property type="nucleotide sequence ID" value="XM_018281214.1"/>
</dbReference>
<dbReference type="GO" id="GO:0030695">
    <property type="term" value="F:GTPase regulator activity"/>
    <property type="evidence" value="ECO:0007669"/>
    <property type="project" value="TreeGrafter"/>
</dbReference>
<organism evidence="2 3">
    <name type="scientific">Pochonia chlamydosporia 170</name>
    <dbReference type="NCBI Taxonomy" id="1380566"/>
    <lineage>
        <taxon>Eukaryota</taxon>
        <taxon>Fungi</taxon>
        <taxon>Dikarya</taxon>
        <taxon>Ascomycota</taxon>
        <taxon>Pezizomycotina</taxon>
        <taxon>Sordariomycetes</taxon>
        <taxon>Hypocreomycetidae</taxon>
        <taxon>Hypocreales</taxon>
        <taxon>Clavicipitaceae</taxon>
        <taxon>Pochonia</taxon>
    </lineage>
</organism>
<gene>
    <name evidence="2" type="ORF">VFPPC_01375</name>
</gene>
<feature type="compositionally biased region" description="Basic and acidic residues" evidence="1">
    <location>
        <begin position="373"/>
        <end position="384"/>
    </location>
</feature>
<feature type="region of interest" description="Disordered" evidence="1">
    <location>
        <begin position="353"/>
        <end position="388"/>
    </location>
</feature>
<comment type="caution">
    <text evidence="2">The sequence shown here is derived from an EMBL/GenBank/DDBJ whole genome shotgun (WGS) entry which is preliminary data.</text>
</comment>
<evidence type="ECO:0000313" key="2">
    <source>
        <dbReference type="EMBL" id="OAQ73728.1"/>
    </source>
</evidence>
<reference evidence="2 3" key="1">
    <citation type="journal article" date="2016" name="PLoS Pathog.">
        <title>Biosynthesis of antibiotic leucinostatins in bio-control fungus Purpureocillium lilacinum and their inhibition on phytophthora revealed by genome mining.</title>
        <authorList>
            <person name="Wang G."/>
            <person name="Liu Z."/>
            <person name="Lin R."/>
            <person name="Li E."/>
            <person name="Mao Z."/>
            <person name="Ling J."/>
            <person name="Yang Y."/>
            <person name="Yin W.B."/>
            <person name="Xie B."/>
        </authorList>
    </citation>
    <scope>NUCLEOTIDE SEQUENCE [LARGE SCALE GENOMIC DNA]</scope>
    <source>
        <strain evidence="2">170</strain>
    </source>
</reference>
<dbReference type="Pfam" id="PF05508">
    <property type="entry name" value="Ran-binding"/>
    <property type="match status" value="1"/>
</dbReference>
<proteinExistence type="predicted"/>
<dbReference type="KEGG" id="pchm:VFPPC_01375"/>
<dbReference type="InterPro" id="IPR008812">
    <property type="entry name" value="Ran_GTP-bd-rel"/>
</dbReference>
<dbReference type="GeneID" id="28845208"/>
<dbReference type="Proteomes" id="UP000078397">
    <property type="component" value="Unassembled WGS sequence"/>
</dbReference>
<dbReference type="AlphaFoldDB" id="A0A179G876"/>
<accession>A0A179G876</accession>
<feature type="compositionally biased region" description="Basic and acidic residues" evidence="1">
    <location>
        <begin position="591"/>
        <end position="603"/>
    </location>
</feature>
<keyword evidence="3" id="KW-1185">Reference proteome</keyword>
<name>A0A179G876_METCM</name>
<dbReference type="GO" id="GO:0005634">
    <property type="term" value="C:nucleus"/>
    <property type="evidence" value="ECO:0007669"/>
    <property type="project" value="TreeGrafter"/>
</dbReference>
<feature type="region of interest" description="Disordered" evidence="1">
    <location>
        <begin position="588"/>
        <end position="614"/>
    </location>
</feature>